<protein>
    <submittedName>
        <fullName evidence="2">Uncharacterized protein</fullName>
    </submittedName>
</protein>
<keyword evidence="3" id="KW-1185">Reference proteome</keyword>
<dbReference type="EMBL" id="KN824421">
    <property type="protein sequence ID" value="KIM20576.1"/>
    <property type="molecule type" value="Genomic_DNA"/>
</dbReference>
<dbReference type="HOGENOM" id="CLU_440860_0_0_1"/>
<dbReference type="Proteomes" id="UP000054097">
    <property type="component" value="Unassembled WGS sequence"/>
</dbReference>
<feature type="region of interest" description="Disordered" evidence="1">
    <location>
        <begin position="127"/>
        <end position="221"/>
    </location>
</feature>
<reference evidence="2 3" key="1">
    <citation type="submission" date="2014-04" db="EMBL/GenBank/DDBJ databases">
        <authorList>
            <consortium name="DOE Joint Genome Institute"/>
            <person name="Kuo A."/>
            <person name="Zuccaro A."/>
            <person name="Kohler A."/>
            <person name="Nagy L.G."/>
            <person name="Floudas D."/>
            <person name="Copeland A."/>
            <person name="Barry K.W."/>
            <person name="Cichocki N."/>
            <person name="Veneault-Fourrey C."/>
            <person name="LaButti K."/>
            <person name="Lindquist E.A."/>
            <person name="Lipzen A."/>
            <person name="Lundell T."/>
            <person name="Morin E."/>
            <person name="Murat C."/>
            <person name="Sun H."/>
            <person name="Tunlid A."/>
            <person name="Henrissat B."/>
            <person name="Grigoriev I.V."/>
            <person name="Hibbett D.S."/>
            <person name="Martin F."/>
            <person name="Nordberg H.P."/>
            <person name="Cantor M.N."/>
            <person name="Hua S.X."/>
        </authorList>
    </citation>
    <scope>NUCLEOTIDE SEQUENCE [LARGE SCALE GENOMIC DNA]</scope>
    <source>
        <strain evidence="2 3">MAFF 305830</strain>
    </source>
</reference>
<feature type="region of interest" description="Disordered" evidence="1">
    <location>
        <begin position="547"/>
        <end position="620"/>
    </location>
</feature>
<feature type="compositionally biased region" description="Low complexity" evidence="1">
    <location>
        <begin position="593"/>
        <end position="620"/>
    </location>
</feature>
<proteinExistence type="predicted"/>
<reference evidence="3" key="2">
    <citation type="submission" date="2015-01" db="EMBL/GenBank/DDBJ databases">
        <title>Evolutionary Origins and Diversification of the Mycorrhizal Mutualists.</title>
        <authorList>
            <consortium name="DOE Joint Genome Institute"/>
            <consortium name="Mycorrhizal Genomics Consortium"/>
            <person name="Kohler A."/>
            <person name="Kuo A."/>
            <person name="Nagy L.G."/>
            <person name="Floudas D."/>
            <person name="Copeland A."/>
            <person name="Barry K.W."/>
            <person name="Cichocki N."/>
            <person name="Veneault-Fourrey C."/>
            <person name="LaButti K."/>
            <person name="Lindquist E.A."/>
            <person name="Lipzen A."/>
            <person name="Lundell T."/>
            <person name="Morin E."/>
            <person name="Murat C."/>
            <person name="Riley R."/>
            <person name="Ohm R."/>
            <person name="Sun H."/>
            <person name="Tunlid A."/>
            <person name="Henrissat B."/>
            <person name="Grigoriev I.V."/>
            <person name="Hibbett D.S."/>
            <person name="Martin F."/>
        </authorList>
    </citation>
    <scope>NUCLEOTIDE SEQUENCE [LARGE SCALE GENOMIC DNA]</scope>
    <source>
        <strain evidence="3">MAFF 305830</strain>
    </source>
</reference>
<accession>A0A0C3AMS6</accession>
<name>A0A0C3AMS6_SERVB</name>
<feature type="region of interest" description="Disordered" evidence="1">
    <location>
        <begin position="1"/>
        <end position="112"/>
    </location>
</feature>
<dbReference type="OrthoDB" id="3157669at2759"/>
<evidence type="ECO:0000313" key="2">
    <source>
        <dbReference type="EMBL" id="KIM20576.1"/>
    </source>
</evidence>
<feature type="compositionally biased region" description="Low complexity" evidence="1">
    <location>
        <begin position="148"/>
        <end position="162"/>
    </location>
</feature>
<dbReference type="AlphaFoldDB" id="A0A0C3AMS6"/>
<organism evidence="2 3">
    <name type="scientific">Serendipita vermifera MAFF 305830</name>
    <dbReference type="NCBI Taxonomy" id="933852"/>
    <lineage>
        <taxon>Eukaryota</taxon>
        <taxon>Fungi</taxon>
        <taxon>Dikarya</taxon>
        <taxon>Basidiomycota</taxon>
        <taxon>Agaricomycotina</taxon>
        <taxon>Agaricomycetes</taxon>
        <taxon>Sebacinales</taxon>
        <taxon>Serendipitaceae</taxon>
        <taxon>Serendipita</taxon>
    </lineage>
</organism>
<gene>
    <name evidence="2" type="ORF">M408DRAFT_333922</name>
</gene>
<evidence type="ECO:0000313" key="3">
    <source>
        <dbReference type="Proteomes" id="UP000054097"/>
    </source>
</evidence>
<sequence length="620" mass="67636">MSSKPGSKRSRDAPGTPNSAPARKKQPSLNFVPTQHPKPTLTLPAIQRMSSPPPVDDMELDSDVHEGPATQHSFDPSPPQTPARLSLEAPKDIFSYTPSAPQGETPFAGRLSPTDSVLAEWSREYMNDDTNPYYPRGNPFNQREQHASVSPPVSPTRPRSSSLLVGAPKATPSALPITHNDDGHAPDPTTAGSAETSKTHSESEEADVATDDAPADHPSEEEANEALLALLAEQSKQAQLEDDFGAFTITTTPFSDIQIPNDTRRTTTSTKQDTVQWIPLPAIDCTSELLHASGNPLDFMSESVLEECKKASAGQPHKLGNAKAILVDPGYKILIRALHKSCPHSKLPQWIKHAIRSALDMAGLPLESALSLVAMGKPGYDWYVASLTKEAYEHLSGIRAMLDPRSRVAVLLRKWNMSPQASQVINFSGINTDEDITEAAQAAARLLFQTQANAALAPHAIISSMKPFEDPRRPGPPQTQITFTITGKNRFVLNPKNLPTTFTGPGRQLRTVKASWPRRCFICHSESHLDDPACPWRTKDFEGKVYSPHNANNLAPGQTERPKRKREEEAESAGPILTDMRPTRLLKKRKTETTTNTTTNLMDVDNTPTTESAPTAAETA</sequence>
<evidence type="ECO:0000256" key="1">
    <source>
        <dbReference type="SAM" id="MobiDB-lite"/>
    </source>
</evidence>